<evidence type="ECO:0000313" key="4">
    <source>
        <dbReference type="EMBL" id="MFC7319552.1"/>
    </source>
</evidence>
<proteinExistence type="predicted"/>
<feature type="region of interest" description="Disordered" evidence="1">
    <location>
        <begin position="89"/>
        <end position="115"/>
    </location>
</feature>
<dbReference type="Gene3D" id="3.40.33.10">
    <property type="entry name" value="CAP"/>
    <property type="match status" value="1"/>
</dbReference>
<keyword evidence="5" id="KW-1185">Reference proteome</keyword>
<dbReference type="CDD" id="cd05379">
    <property type="entry name" value="CAP_bacterial"/>
    <property type="match status" value="1"/>
</dbReference>
<reference evidence="5" key="1">
    <citation type="journal article" date="2019" name="Int. J. Syst. Evol. Microbiol.">
        <title>The Global Catalogue of Microorganisms (GCM) 10K type strain sequencing project: providing services to taxonomists for standard genome sequencing and annotation.</title>
        <authorList>
            <consortium name="The Broad Institute Genomics Platform"/>
            <consortium name="The Broad Institute Genome Sequencing Center for Infectious Disease"/>
            <person name="Wu L."/>
            <person name="Ma J."/>
        </authorList>
    </citation>
    <scope>NUCLEOTIDE SEQUENCE [LARGE SCALE GENOMIC DNA]</scope>
    <source>
        <strain evidence="5">CCUG 73951</strain>
    </source>
</reference>
<feature type="chain" id="PRO_5047501463" evidence="2">
    <location>
        <begin position="25"/>
        <end position="240"/>
    </location>
</feature>
<accession>A0ABW2K075</accession>
<evidence type="ECO:0000256" key="2">
    <source>
        <dbReference type="SAM" id="SignalP"/>
    </source>
</evidence>
<comment type="caution">
    <text evidence="4">The sequence shown here is derived from an EMBL/GenBank/DDBJ whole genome shotgun (WGS) entry which is preliminary data.</text>
</comment>
<dbReference type="InterPro" id="IPR014258">
    <property type="entry name" value="CAP_domain_YkwD-like"/>
</dbReference>
<sequence>MIKKYLFVFAAVLFMVSIATPALADQLWKSENNVPSTFEKWTNNIKGWLSEQDITIEEFESNLEKLFNPEELPPEEDIPEQREFEQLDKDEREVNEDEQSSPDSLDSQDPSEFEEKVVELVNEERAKEGLEPLEMFDRLSDLARLKSQDMADNDYFDHTSPTYGSPFDMMNQYDFSYWSAGENIAAGQRSPEQVVEGWMNSPGHRENIMKEDFTHIGVGYVEESGDRYGTYWTQHFMTPR</sequence>
<name>A0ABW2K075_9BACI</name>
<dbReference type="PANTHER" id="PTHR31157:SF1">
    <property type="entry name" value="SCP DOMAIN-CONTAINING PROTEIN"/>
    <property type="match status" value="1"/>
</dbReference>
<feature type="domain" description="SCP" evidence="3">
    <location>
        <begin position="118"/>
        <end position="236"/>
    </location>
</feature>
<organism evidence="4 5">
    <name type="scientific">Halobacillus campisalis</name>
    <dbReference type="NCBI Taxonomy" id="435909"/>
    <lineage>
        <taxon>Bacteria</taxon>
        <taxon>Bacillati</taxon>
        <taxon>Bacillota</taxon>
        <taxon>Bacilli</taxon>
        <taxon>Bacillales</taxon>
        <taxon>Bacillaceae</taxon>
        <taxon>Halobacillus</taxon>
    </lineage>
</organism>
<evidence type="ECO:0000313" key="5">
    <source>
        <dbReference type="Proteomes" id="UP001596494"/>
    </source>
</evidence>
<dbReference type="PANTHER" id="PTHR31157">
    <property type="entry name" value="SCP DOMAIN-CONTAINING PROTEIN"/>
    <property type="match status" value="1"/>
</dbReference>
<keyword evidence="2" id="KW-0732">Signal</keyword>
<dbReference type="NCBIfam" id="TIGR02909">
    <property type="entry name" value="spore_YkwD"/>
    <property type="match status" value="1"/>
</dbReference>
<evidence type="ECO:0000259" key="3">
    <source>
        <dbReference type="Pfam" id="PF00188"/>
    </source>
</evidence>
<feature type="compositionally biased region" description="Low complexity" evidence="1">
    <location>
        <begin position="101"/>
        <end position="110"/>
    </location>
</feature>
<protein>
    <submittedName>
        <fullName evidence="4">CAP domain-containing protein</fullName>
    </submittedName>
</protein>
<dbReference type="EMBL" id="JBHTBY010000001">
    <property type="protein sequence ID" value="MFC7319552.1"/>
    <property type="molecule type" value="Genomic_DNA"/>
</dbReference>
<feature type="signal peptide" evidence="2">
    <location>
        <begin position="1"/>
        <end position="24"/>
    </location>
</feature>
<dbReference type="InterPro" id="IPR035940">
    <property type="entry name" value="CAP_sf"/>
</dbReference>
<dbReference type="Proteomes" id="UP001596494">
    <property type="component" value="Unassembled WGS sequence"/>
</dbReference>
<dbReference type="Pfam" id="PF00188">
    <property type="entry name" value="CAP"/>
    <property type="match status" value="1"/>
</dbReference>
<dbReference type="InterPro" id="IPR014044">
    <property type="entry name" value="CAP_dom"/>
</dbReference>
<dbReference type="SUPFAM" id="SSF55797">
    <property type="entry name" value="PR-1-like"/>
    <property type="match status" value="1"/>
</dbReference>
<gene>
    <name evidence="4" type="ORF">ACFQMN_01465</name>
</gene>
<dbReference type="RefSeq" id="WP_390216032.1">
    <property type="nucleotide sequence ID" value="NZ_JAPVRC010000003.1"/>
</dbReference>
<evidence type="ECO:0000256" key="1">
    <source>
        <dbReference type="SAM" id="MobiDB-lite"/>
    </source>
</evidence>